<keyword evidence="3" id="KW-1185">Reference proteome</keyword>
<dbReference type="AlphaFoldDB" id="A0A1W0AC74"/>
<keyword evidence="1" id="KW-0472">Membrane</keyword>
<feature type="transmembrane region" description="Helical" evidence="1">
    <location>
        <begin position="472"/>
        <end position="494"/>
    </location>
</feature>
<protein>
    <submittedName>
        <fullName evidence="2">Uncharacterized protein</fullName>
    </submittedName>
</protein>
<feature type="transmembrane region" description="Helical" evidence="1">
    <location>
        <begin position="343"/>
        <end position="364"/>
    </location>
</feature>
<keyword evidence="1" id="KW-1133">Transmembrane helix</keyword>
<keyword evidence="1" id="KW-0812">Transmembrane</keyword>
<accession>A0A1W0AC74</accession>
<feature type="transmembrane region" description="Helical" evidence="1">
    <location>
        <begin position="376"/>
        <end position="400"/>
    </location>
</feature>
<dbReference type="Proteomes" id="UP000243217">
    <property type="component" value="Unassembled WGS sequence"/>
</dbReference>
<dbReference type="EMBL" id="JNBS01000082">
    <property type="protein sequence ID" value="OQS07798.1"/>
    <property type="molecule type" value="Genomic_DNA"/>
</dbReference>
<name>A0A1W0AC74_9STRA</name>
<evidence type="ECO:0000313" key="3">
    <source>
        <dbReference type="Proteomes" id="UP000243217"/>
    </source>
</evidence>
<proteinExistence type="predicted"/>
<organism evidence="2 3">
    <name type="scientific">Thraustotheca clavata</name>
    <dbReference type="NCBI Taxonomy" id="74557"/>
    <lineage>
        <taxon>Eukaryota</taxon>
        <taxon>Sar</taxon>
        <taxon>Stramenopiles</taxon>
        <taxon>Oomycota</taxon>
        <taxon>Saprolegniomycetes</taxon>
        <taxon>Saprolegniales</taxon>
        <taxon>Achlyaceae</taxon>
        <taxon>Thraustotheca</taxon>
    </lineage>
</organism>
<feature type="transmembrane region" description="Helical" evidence="1">
    <location>
        <begin position="276"/>
        <end position="294"/>
    </location>
</feature>
<comment type="caution">
    <text evidence="2">The sequence shown here is derived from an EMBL/GenBank/DDBJ whole genome shotgun (WGS) entry which is preliminary data.</text>
</comment>
<evidence type="ECO:0000256" key="1">
    <source>
        <dbReference type="SAM" id="Phobius"/>
    </source>
</evidence>
<feature type="transmembrane region" description="Helical" evidence="1">
    <location>
        <begin position="421"/>
        <end position="444"/>
    </location>
</feature>
<reference evidence="2 3" key="1">
    <citation type="journal article" date="2014" name="Genome Biol. Evol.">
        <title>The secreted proteins of Achlya hypogyna and Thraustotheca clavata identify the ancestral oomycete secretome and reveal gene acquisitions by horizontal gene transfer.</title>
        <authorList>
            <person name="Misner I."/>
            <person name="Blouin N."/>
            <person name="Leonard G."/>
            <person name="Richards T.A."/>
            <person name="Lane C.E."/>
        </authorList>
    </citation>
    <scope>NUCLEOTIDE SEQUENCE [LARGE SCALE GENOMIC DNA]</scope>
    <source>
        <strain evidence="2 3">ATCC 34112</strain>
    </source>
</reference>
<dbReference type="OrthoDB" id="77960at2759"/>
<evidence type="ECO:0000313" key="2">
    <source>
        <dbReference type="EMBL" id="OQS07798.1"/>
    </source>
</evidence>
<gene>
    <name evidence="2" type="ORF">THRCLA_00207</name>
</gene>
<sequence>MKARALDSKYNFSAKFDKFLLLCAQVLGICVICLVAVDATANNWAINDFVGNAYEFITPIVEIDTIDKLTSHFTFATGLSVSDLSNIGRWMTDYCLTSVADSNKIYLLSGGAYTVDERLNLCDIFRGSYSVDIDTYRTIRFGVAVDGITYLRGNALTHVFTDDATTNLARSGMTHDQLDALGYSPARIQTDIRMTHRVTISNMTTQQQILVPYWRLYSKSYCTGCTPIAELGHGVCTWTAIYSYSTKTLTVSNSTFVAGSIHRLGLMIQQNAFSSASHYIKFVAIILAIGGYLASRRTVQWMEVDPTKTTTILSRVIQIVVPSCFPHPSHALRFDMFCYNSDIFVVLICTSVILDMSHSLIYIREVNVFNSINTDFLMSIQLFALSTRLIWINCGILKLAKLIWNILGTASCCGGSKVMGFLNLKTVTSLYLSAIVIFNVPPYIEYNNSVRYDVKNYLLGLEGIQVNFMNSFYFRGTAAICTGLIVNILLVTLLDQGFNRHFWQNMAKNSLARQAMFNSTSIMCDYIMDIEVNSTSNHVLIICKARRLSTLQWFFMNHLYSFGLPEHDLKQMKDHLKSTHATESPQGTGDNLFMVIQDGGHHLHLLDDQLNDVKSLMYNIKVLKDTTVTIK</sequence>